<organism evidence="2 3">
    <name type="scientific">Batrachochytrium dendrobatidis (strain JAM81 / FGSC 10211)</name>
    <name type="common">Frog chytrid fungus</name>
    <dbReference type="NCBI Taxonomy" id="684364"/>
    <lineage>
        <taxon>Eukaryota</taxon>
        <taxon>Fungi</taxon>
        <taxon>Fungi incertae sedis</taxon>
        <taxon>Chytridiomycota</taxon>
        <taxon>Chytridiomycota incertae sedis</taxon>
        <taxon>Chytridiomycetes</taxon>
        <taxon>Rhizophydiales</taxon>
        <taxon>Rhizophydiales incertae sedis</taxon>
        <taxon>Batrachochytrium</taxon>
    </lineage>
</organism>
<reference evidence="2 3" key="1">
    <citation type="submission" date="2009-12" db="EMBL/GenBank/DDBJ databases">
        <title>The draft genome of Batrachochytrium dendrobatidis.</title>
        <authorList>
            <consortium name="US DOE Joint Genome Institute (JGI-PGF)"/>
            <person name="Kuo A."/>
            <person name="Salamov A."/>
            <person name="Schmutz J."/>
            <person name="Lucas S."/>
            <person name="Pitluck S."/>
            <person name="Rosenblum E."/>
            <person name="Stajich J."/>
            <person name="Eisen M."/>
            <person name="Grigoriev I.V."/>
        </authorList>
    </citation>
    <scope>NUCLEOTIDE SEQUENCE [LARGE SCALE GENOMIC DNA]</scope>
    <source>
        <strain evidence="3">JAM81 / FGSC 10211</strain>
    </source>
</reference>
<keyword evidence="1" id="KW-1133">Transmembrane helix</keyword>
<feature type="transmembrane region" description="Helical" evidence="1">
    <location>
        <begin position="152"/>
        <end position="171"/>
    </location>
</feature>
<accession>F4NU78</accession>
<dbReference type="OrthoDB" id="2448307at2759"/>
<dbReference type="InterPro" id="IPR040410">
    <property type="entry name" value="UPF0658_Golgi"/>
</dbReference>
<dbReference type="EMBL" id="GL882879">
    <property type="protein sequence ID" value="EGF83584.1"/>
    <property type="molecule type" value="Genomic_DNA"/>
</dbReference>
<feature type="transmembrane region" description="Helical" evidence="1">
    <location>
        <begin position="84"/>
        <end position="104"/>
    </location>
</feature>
<feature type="transmembrane region" description="Helical" evidence="1">
    <location>
        <begin position="293"/>
        <end position="311"/>
    </location>
</feature>
<evidence type="ECO:0000256" key="1">
    <source>
        <dbReference type="SAM" id="Phobius"/>
    </source>
</evidence>
<feature type="transmembrane region" description="Helical" evidence="1">
    <location>
        <begin position="235"/>
        <end position="260"/>
    </location>
</feature>
<keyword evidence="3" id="KW-1185">Reference proteome</keyword>
<feature type="transmembrane region" description="Helical" evidence="1">
    <location>
        <begin position="124"/>
        <end position="145"/>
    </location>
</feature>
<feature type="transmembrane region" description="Helical" evidence="1">
    <location>
        <begin position="183"/>
        <end position="209"/>
    </location>
</feature>
<dbReference type="RefSeq" id="XP_006676145.1">
    <property type="nucleotide sequence ID" value="XM_006676082.1"/>
</dbReference>
<dbReference type="OMA" id="FWTRREN"/>
<dbReference type="AlphaFoldDB" id="F4NU78"/>
<keyword evidence="1" id="KW-0812">Transmembrane</keyword>
<proteinExistence type="predicted"/>
<sequence>MDQTPSSIVTTPYIAAENLTGTGSISRLGPAATGHNFSSNLIVLSTDPNELNQGRQASRSNNVSIADSDLGPLKWLPSTPYTRLTLFAVMAQAVLVIVMESVVYNQFTASIDTNEPGPARGIPVYLVIFLMAQIFQIVLCWDALIKQNTMQIGSFVAFNLAILCYSIFQYAQLIKIANSDIGLTVPLIVILVIVAIFQCLFVFLASKLYHEFGWTIFKRIGADPYMRDMYRTYQIFVLLVKIDVFFVVGFGIQFLVLVIKTSDPEFGITIAAIPIMLLILAVAVYGVRKEDKIIVFCFLFGLILAVAYFIFKLVRIHTRQAQYADTKYYLTFFAVLSLAMVIATFIIAIKCILNFGKGLACHLANKNNSKEHSIPVERLPFE</sequence>
<dbReference type="HOGENOM" id="CLU_029564_3_0_1"/>
<name>F4NU78_BATDJ</name>
<evidence type="ECO:0000313" key="3">
    <source>
        <dbReference type="Proteomes" id="UP000007241"/>
    </source>
</evidence>
<feature type="transmembrane region" description="Helical" evidence="1">
    <location>
        <begin position="331"/>
        <end position="353"/>
    </location>
</feature>
<feature type="transmembrane region" description="Helical" evidence="1">
    <location>
        <begin position="266"/>
        <end position="286"/>
    </location>
</feature>
<dbReference type="PANTHER" id="PTHR34391">
    <property type="entry name" value="UPF0658 GOLGI APPARATUS MEMBRANE PROTEIN C1952.10C-RELATED"/>
    <property type="match status" value="1"/>
</dbReference>
<protein>
    <submittedName>
        <fullName evidence="2">Uncharacterized protein</fullName>
    </submittedName>
</protein>
<evidence type="ECO:0000313" key="2">
    <source>
        <dbReference type="EMBL" id="EGF83584.1"/>
    </source>
</evidence>
<dbReference type="Proteomes" id="UP000007241">
    <property type="component" value="Unassembled WGS sequence"/>
</dbReference>
<dbReference type="GeneID" id="18241946"/>
<keyword evidence="1" id="KW-0472">Membrane</keyword>
<dbReference type="PANTHER" id="PTHR34391:SF1">
    <property type="entry name" value="UPF0658 GOLGI APPARATUS MEMBRANE PROTEIN C1952.10C-RELATED"/>
    <property type="match status" value="1"/>
</dbReference>
<gene>
    <name evidence="2" type="ORF">BATDEDRAFT_85104</name>
</gene>
<dbReference type="InParanoid" id="F4NU78"/>